<organism evidence="3 4">
    <name type="scientific">Candidatus Niyogibacteria bacterium RIFCSPLOWO2_02_FULL_45_13</name>
    <dbReference type="NCBI Taxonomy" id="1801725"/>
    <lineage>
        <taxon>Bacteria</taxon>
        <taxon>Candidatus Niyogiibacteriota</taxon>
    </lineage>
</organism>
<dbReference type="InterPro" id="IPR000620">
    <property type="entry name" value="EamA_dom"/>
</dbReference>
<protein>
    <recommendedName>
        <fullName evidence="2">EamA domain-containing protein</fullName>
    </recommendedName>
</protein>
<evidence type="ECO:0000259" key="2">
    <source>
        <dbReference type="Pfam" id="PF00892"/>
    </source>
</evidence>
<comment type="caution">
    <text evidence="3">The sequence shown here is derived from an EMBL/GenBank/DDBJ whole genome shotgun (WGS) entry which is preliminary data.</text>
</comment>
<reference evidence="3 4" key="1">
    <citation type="journal article" date="2016" name="Nat. Commun.">
        <title>Thousands of microbial genomes shed light on interconnected biogeochemical processes in an aquifer system.</title>
        <authorList>
            <person name="Anantharaman K."/>
            <person name="Brown C.T."/>
            <person name="Hug L.A."/>
            <person name="Sharon I."/>
            <person name="Castelle C.J."/>
            <person name="Probst A.J."/>
            <person name="Thomas B.C."/>
            <person name="Singh A."/>
            <person name="Wilkins M.J."/>
            <person name="Karaoz U."/>
            <person name="Brodie E.L."/>
            <person name="Williams K.H."/>
            <person name="Hubbard S.S."/>
            <person name="Banfield J.F."/>
        </authorList>
    </citation>
    <scope>NUCLEOTIDE SEQUENCE [LARGE SCALE GENOMIC DNA]</scope>
</reference>
<dbReference type="EMBL" id="MHMR01000026">
    <property type="protein sequence ID" value="OGZ30168.1"/>
    <property type="molecule type" value="Genomic_DNA"/>
</dbReference>
<dbReference type="AlphaFoldDB" id="A0A1G2EY39"/>
<dbReference type="Pfam" id="PF00892">
    <property type="entry name" value="EamA"/>
    <property type="match status" value="1"/>
</dbReference>
<keyword evidence="1" id="KW-0472">Membrane</keyword>
<dbReference type="STRING" id="1801725.A3J00_00680"/>
<name>A0A1G2EY39_9BACT</name>
<dbReference type="InterPro" id="IPR037185">
    <property type="entry name" value="EmrE-like"/>
</dbReference>
<dbReference type="GO" id="GO:0016020">
    <property type="term" value="C:membrane"/>
    <property type="evidence" value="ECO:0007669"/>
    <property type="project" value="InterPro"/>
</dbReference>
<feature type="transmembrane region" description="Helical" evidence="1">
    <location>
        <begin position="129"/>
        <end position="147"/>
    </location>
</feature>
<evidence type="ECO:0000313" key="3">
    <source>
        <dbReference type="EMBL" id="OGZ30168.1"/>
    </source>
</evidence>
<sequence>MSRYTLALLLSLYVCFSWGTLAPLSVKMNQVMGPDKFHPAMPFIWATMGNIFFVALVMLFTGFAPAKSWSWHWSGWAIAWFWSSGGLVVVIAYYLSPGKESVTNAIAATYPALVSAIILWYFLGETMTVQKVFGLIITVIGVITVILA</sequence>
<feature type="transmembrane region" description="Helical" evidence="1">
    <location>
        <begin position="43"/>
        <end position="64"/>
    </location>
</feature>
<feature type="transmembrane region" description="Helical" evidence="1">
    <location>
        <begin position="102"/>
        <end position="122"/>
    </location>
</feature>
<keyword evidence="1" id="KW-0812">Transmembrane</keyword>
<dbReference type="SUPFAM" id="SSF103481">
    <property type="entry name" value="Multidrug resistance efflux transporter EmrE"/>
    <property type="match status" value="1"/>
</dbReference>
<evidence type="ECO:0000256" key="1">
    <source>
        <dbReference type="SAM" id="Phobius"/>
    </source>
</evidence>
<feature type="transmembrane region" description="Helical" evidence="1">
    <location>
        <begin position="76"/>
        <end position="96"/>
    </location>
</feature>
<accession>A0A1G2EY39</accession>
<gene>
    <name evidence="3" type="ORF">A3J00_00680</name>
</gene>
<evidence type="ECO:0000313" key="4">
    <source>
        <dbReference type="Proteomes" id="UP000178428"/>
    </source>
</evidence>
<keyword evidence="1" id="KW-1133">Transmembrane helix</keyword>
<dbReference type="Proteomes" id="UP000178428">
    <property type="component" value="Unassembled WGS sequence"/>
</dbReference>
<proteinExistence type="predicted"/>
<feature type="domain" description="EamA" evidence="2">
    <location>
        <begin position="6"/>
        <end position="146"/>
    </location>
</feature>